<dbReference type="STRING" id="7070.D6WA45"/>
<reference evidence="5 6" key="2">
    <citation type="journal article" date="2010" name="Nucleic Acids Res.">
        <title>BeetleBase in 2010: revisions to provide comprehensive genomic information for Tribolium castaneum.</title>
        <authorList>
            <person name="Kim H.S."/>
            <person name="Murphy T."/>
            <person name="Xia J."/>
            <person name="Caragea D."/>
            <person name="Park Y."/>
            <person name="Beeman R.W."/>
            <person name="Lorenzen M.D."/>
            <person name="Butcher S."/>
            <person name="Manak J.R."/>
            <person name="Brown S.J."/>
        </authorList>
    </citation>
    <scope>GENOME REANNOTATION</scope>
    <source>
        <strain evidence="5 6">Georgia GA2</strain>
    </source>
</reference>
<evidence type="ECO:0000256" key="4">
    <source>
        <dbReference type="SAM" id="MobiDB-lite"/>
    </source>
</evidence>
<dbReference type="GO" id="GO:0006355">
    <property type="term" value="P:regulation of DNA-templated transcription"/>
    <property type="evidence" value="ECO:0000318"/>
    <property type="project" value="GO_Central"/>
</dbReference>
<dbReference type="HOGENOM" id="CLU_2087914_0_0_1"/>
<comment type="subcellular location">
    <subcellularLocation>
        <location evidence="1">Nucleus</location>
    </subcellularLocation>
</comment>
<feature type="compositionally biased region" description="Acidic residues" evidence="4">
    <location>
        <begin position="97"/>
        <end position="108"/>
    </location>
</feature>
<keyword evidence="3" id="KW-0539">Nucleus</keyword>
<feature type="region of interest" description="Disordered" evidence="4">
    <location>
        <begin position="87"/>
        <end position="142"/>
    </location>
</feature>
<evidence type="ECO:0000313" key="5">
    <source>
        <dbReference type="EMBL" id="EEZ98062.2"/>
    </source>
</evidence>
<gene>
    <name evidence="5" type="primary">AUGUSTUS-3.0.2_00468</name>
    <name evidence="5" type="ORF">TcasGA2_TC000468</name>
</gene>
<dbReference type="PANTHER" id="PTHR13168:SF0">
    <property type="entry name" value="C-MYC-BINDING PROTEIN"/>
    <property type="match status" value="1"/>
</dbReference>
<dbReference type="GO" id="GO:0003713">
    <property type="term" value="F:transcription coactivator activity"/>
    <property type="evidence" value="ECO:0000318"/>
    <property type="project" value="GO_Central"/>
</dbReference>
<dbReference type="InterPro" id="IPR026060">
    <property type="entry name" value="AMY1"/>
</dbReference>
<evidence type="ECO:0000313" key="6">
    <source>
        <dbReference type="Proteomes" id="UP000007266"/>
    </source>
</evidence>
<dbReference type="Proteomes" id="UP000007266">
    <property type="component" value="Linkage group 2"/>
</dbReference>
<accession>D6WA45</accession>
<sequence length="142" mass="15793">MSNPTFKPSEGKREEFRKYLEKNGVMDALTKVLVNLYEEPEKPEDALEYIRDRLAMQAGIETFAQMKTKIDEYQARVEALNQELEELRISMEPPAPADEEGAPLEEGFEPTGGDENPPEEAAAAAAPSEEAPAEQPPENADQ</sequence>
<evidence type="ECO:0000256" key="3">
    <source>
        <dbReference type="ARBA" id="ARBA00023242"/>
    </source>
</evidence>
<dbReference type="GO" id="GO:0005634">
    <property type="term" value="C:nucleus"/>
    <property type="evidence" value="ECO:0000318"/>
    <property type="project" value="GO_Central"/>
</dbReference>
<evidence type="ECO:0000256" key="2">
    <source>
        <dbReference type="ARBA" id="ARBA00009389"/>
    </source>
</evidence>
<evidence type="ECO:0000256" key="1">
    <source>
        <dbReference type="ARBA" id="ARBA00004123"/>
    </source>
</evidence>
<organism evidence="5 6">
    <name type="scientific">Tribolium castaneum</name>
    <name type="common">Red flour beetle</name>
    <dbReference type="NCBI Taxonomy" id="7070"/>
    <lineage>
        <taxon>Eukaryota</taxon>
        <taxon>Metazoa</taxon>
        <taxon>Ecdysozoa</taxon>
        <taxon>Arthropoda</taxon>
        <taxon>Hexapoda</taxon>
        <taxon>Insecta</taxon>
        <taxon>Pterygota</taxon>
        <taxon>Neoptera</taxon>
        <taxon>Endopterygota</taxon>
        <taxon>Coleoptera</taxon>
        <taxon>Polyphaga</taxon>
        <taxon>Cucujiformia</taxon>
        <taxon>Tenebrionidae</taxon>
        <taxon>Tenebrionidae incertae sedis</taxon>
        <taxon>Tribolium</taxon>
    </lineage>
</organism>
<reference evidence="5 6" key="1">
    <citation type="journal article" date="2008" name="Nature">
        <title>The genome of the model beetle and pest Tribolium castaneum.</title>
        <authorList>
            <consortium name="Tribolium Genome Sequencing Consortium"/>
            <person name="Richards S."/>
            <person name="Gibbs R.A."/>
            <person name="Weinstock G.M."/>
            <person name="Brown S.J."/>
            <person name="Denell R."/>
            <person name="Beeman R.W."/>
            <person name="Gibbs R."/>
            <person name="Beeman R.W."/>
            <person name="Brown S.J."/>
            <person name="Bucher G."/>
            <person name="Friedrich M."/>
            <person name="Grimmelikhuijzen C.J."/>
            <person name="Klingler M."/>
            <person name="Lorenzen M."/>
            <person name="Richards S."/>
            <person name="Roth S."/>
            <person name="Schroder R."/>
            <person name="Tautz D."/>
            <person name="Zdobnov E.M."/>
            <person name="Muzny D."/>
            <person name="Gibbs R.A."/>
            <person name="Weinstock G.M."/>
            <person name="Attaway T."/>
            <person name="Bell S."/>
            <person name="Buhay C.J."/>
            <person name="Chandrabose M.N."/>
            <person name="Chavez D."/>
            <person name="Clerk-Blankenburg K.P."/>
            <person name="Cree A."/>
            <person name="Dao M."/>
            <person name="Davis C."/>
            <person name="Chacko J."/>
            <person name="Dinh H."/>
            <person name="Dugan-Rocha S."/>
            <person name="Fowler G."/>
            <person name="Garner T.T."/>
            <person name="Garnes J."/>
            <person name="Gnirke A."/>
            <person name="Hawes A."/>
            <person name="Hernandez J."/>
            <person name="Hines S."/>
            <person name="Holder M."/>
            <person name="Hume J."/>
            <person name="Jhangiani S.N."/>
            <person name="Joshi V."/>
            <person name="Khan Z.M."/>
            <person name="Jackson L."/>
            <person name="Kovar C."/>
            <person name="Kowis A."/>
            <person name="Lee S."/>
            <person name="Lewis L.R."/>
            <person name="Margolis J."/>
            <person name="Morgan M."/>
            <person name="Nazareth L.V."/>
            <person name="Nguyen N."/>
            <person name="Okwuonu G."/>
            <person name="Parker D."/>
            <person name="Richards S."/>
            <person name="Ruiz S.J."/>
            <person name="Santibanez J."/>
            <person name="Savard J."/>
            <person name="Scherer S.E."/>
            <person name="Schneider B."/>
            <person name="Sodergren E."/>
            <person name="Tautz D."/>
            <person name="Vattahil S."/>
            <person name="Villasana D."/>
            <person name="White C.S."/>
            <person name="Wright R."/>
            <person name="Park Y."/>
            <person name="Beeman R.W."/>
            <person name="Lord J."/>
            <person name="Oppert B."/>
            <person name="Lorenzen M."/>
            <person name="Brown S."/>
            <person name="Wang L."/>
            <person name="Savard J."/>
            <person name="Tautz D."/>
            <person name="Richards S."/>
            <person name="Weinstock G."/>
            <person name="Gibbs R.A."/>
            <person name="Liu Y."/>
            <person name="Worley K."/>
            <person name="Weinstock G."/>
            <person name="Elsik C.G."/>
            <person name="Reese J.T."/>
            <person name="Elhaik E."/>
            <person name="Landan G."/>
            <person name="Graur D."/>
            <person name="Arensburger P."/>
            <person name="Atkinson P."/>
            <person name="Beeman R.W."/>
            <person name="Beidler J."/>
            <person name="Brown S.J."/>
            <person name="Demuth J.P."/>
            <person name="Drury D.W."/>
            <person name="Du Y.Z."/>
            <person name="Fujiwara H."/>
            <person name="Lorenzen M."/>
            <person name="Maselli V."/>
            <person name="Osanai M."/>
            <person name="Park Y."/>
            <person name="Robertson H.M."/>
            <person name="Tu Z."/>
            <person name="Wang J.J."/>
            <person name="Wang S."/>
            <person name="Richards S."/>
            <person name="Song H."/>
            <person name="Zhang L."/>
            <person name="Sodergren E."/>
            <person name="Werner D."/>
            <person name="Stanke M."/>
            <person name="Morgenstern B."/>
            <person name="Solovyev V."/>
            <person name="Kosarev P."/>
            <person name="Brown G."/>
            <person name="Chen H.C."/>
            <person name="Ermolaeva O."/>
            <person name="Hlavina W."/>
            <person name="Kapustin Y."/>
            <person name="Kiryutin B."/>
            <person name="Kitts P."/>
            <person name="Maglott D."/>
            <person name="Pruitt K."/>
            <person name="Sapojnikov V."/>
            <person name="Souvorov A."/>
            <person name="Mackey A.J."/>
            <person name="Waterhouse R.M."/>
            <person name="Wyder S."/>
            <person name="Zdobnov E.M."/>
            <person name="Zdobnov E.M."/>
            <person name="Wyder S."/>
            <person name="Kriventseva E.V."/>
            <person name="Kadowaki T."/>
            <person name="Bork P."/>
            <person name="Aranda M."/>
            <person name="Bao R."/>
            <person name="Beermann A."/>
            <person name="Berns N."/>
            <person name="Bolognesi R."/>
            <person name="Bonneton F."/>
            <person name="Bopp D."/>
            <person name="Brown S.J."/>
            <person name="Bucher G."/>
            <person name="Butts T."/>
            <person name="Chaumot A."/>
            <person name="Denell R.E."/>
            <person name="Ferrier D.E."/>
            <person name="Friedrich M."/>
            <person name="Gordon C.M."/>
            <person name="Jindra M."/>
            <person name="Klingler M."/>
            <person name="Lan Q."/>
            <person name="Lattorff H.M."/>
            <person name="Laudet V."/>
            <person name="von Levetsow C."/>
            <person name="Liu Z."/>
            <person name="Lutz R."/>
            <person name="Lynch J.A."/>
            <person name="da Fonseca R.N."/>
            <person name="Posnien N."/>
            <person name="Reuter R."/>
            <person name="Roth S."/>
            <person name="Savard J."/>
            <person name="Schinko J.B."/>
            <person name="Schmitt C."/>
            <person name="Schoppmeier M."/>
            <person name="Schroder R."/>
            <person name="Shippy T.D."/>
            <person name="Simonnet F."/>
            <person name="Marques-Souza H."/>
            <person name="Tautz D."/>
            <person name="Tomoyasu Y."/>
            <person name="Trauner J."/>
            <person name="Van der Zee M."/>
            <person name="Vervoort M."/>
            <person name="Wittkopp N."/>
            <person name="Wimmer E.A."/>
            <person name="Yang X."/>
            <person name="Jones A.K."/>
            <person name="Sattelle D.B."/>
            <person name="Ebert P.R."/>
            <person name="Nelson D."/>
            <person name="Scott J.G."/>
            <person name="Beeman R.W."/>
            <person name="Muthukrishnan S."/>
            <person name="Kramer K.J."/>
            <person name="Arakane Y."/>
            <person name="Beeman R.W."/>
            <person name="Zhu Q."/>
            <person name="Hogenkamp D."/>
            <person name="Dixit R."/>
            <person name="Oppert B."/>
            <person name="Jiang H."/>
            <person name="Zou Z."/>
            <person name="Marshall J."/>
            <person name="Elpidina E."/>
            <person name="Vinokurov K."/>
            <person name="Oppert C."/>
            <person name="Zou Z."/>
            <person name="Evans J."/>
            <person name="Lu Z."/>
            <person name="Zhao P."/>
            <person name="Sumathipala N."/>
            <person name="Altincicek B."/>
            <person name="Vilcinskas A."/>
            <person name="Williams M."/>
            <person name="Hultmark D."/>
            <person name="Hetru C."/>
            <person name="Jiang H."/>
            <person name="Grimmelikhuijzen C.J."/>
            <person name="Hauser F."/>
            <person name="Cazzamali G."/>
            <person name="Williamson M."/>
            <person name="Park Y."/>
            <person name="Li B."/>
            <person name="Tanaka Y."/>
            <person name="Predel R."/>
            <person name="Neupert S."/>
            <person name="Schachtner J."/>
            <person name="Verleyen P."/>
            <person name="Raible F."/>
            <person name="Bork P."/>
            <person name="Friedrich M."/>
            <person name="Walden K.K."/>
            <person name="Robertson H.M."/>
            <person name="Angeli S."/>
            <person name="Foret S."/>
            <person name="Bucher G."/>
            <person name="Schuetz S."/>
            <person name="Maleszka R."/>
            <person name="Wimmer E.A."/>
            <person name="Beeman R.W."/>
            <person name="Lorenzen M."/>
            <person name="Tomoyasu Y."/>
            <person name="Miller S.C."/>
            <person name="Grossmann D."/>
            <person name="Bucher G."/>
        </authorList>
    </citation>
    <scope>NUCLEOTIDE SEQUENCE [LARGE SCALE GENOMIC DNA]</scope>
    <source>
        <strain evidence="5 6">Georgia GA2</strain>
    </source>
</reference>
<proteinExistence type="inferred from homology"/>
<dbReference type="PRINTS" id="PR02028">
    <property type="entry name" value="CMYCBINDINGP"/>
</dbReference>
<keyword evidence="6" id="KW-1185">Reference proteome</keyword>
<comment type="similarity">
    <text evidence="2">Belongs to the AMY1 family.</text>
</comment>
<dbReference type="OMA" id="PENPMDY"/>
<feature type="compositionally biased region" description="Low complexity" evidence="4">
    <location>
        <begin position="119"/>
        <end position="130"/>
    </location>
</feature>
<dbReference type="PANTHER" id="PTHR13168">
    <property type="entry name" value="ASSOCIATE OF C-MYC AMY-1"/>
    <property type="match status" value="1"/>
</dbReference>
<dbReference type="AlphaFoldDB" id="D6WA45"/>
<dbReference type="OrthoDB" id="524165at2759"/>
<dbReference type="KEGG" id="tca:656494"/>
<protein>
    <submittedName>
        <fullName evidence="5">c-Myc-binding protein homolog-like Protein</fullName>
    </submittedName>
</protein>
<dbReference type="EMBL" id="KQ971312">
    <property type="protein sequence ID" value="EEZ98062.2"/>
    <property type="molecule type" value="Genomic_DNA"/>
</dbReference>
<name>D6WA45_TRICA</name>